<comment type="caution">
    <text evidence="2">The sequence shown here is derived from an EMBL/GenBank/DDBJ whole genome shotgun (WGS) entry which is preliminary data.</text>
</comment>
<evidence type="ECO:0000313" key="2">
    <source>
        <dbReference type="EMBL" id="RXS95310.1"/>
    </source>
</evidence>
<evidence type="ECO:0000313" key="3">
    <source>
        <dbReference type="Proteomes" id="UP000290253"/>
    </source>
</evidence>
<sequence length="152" mass="16627">MDGNWVGIAFFAAVVWIAWIVFSSVRRYKVARLQSEVQASLLQRIDSSQSLIAYAETPAGRQFVDSLTVEREQRTPYTRILNSVQAGIVLTCFGLAMLWLRSRIPFSAEGFTVFGTLAVGLGVGFGVSGAASYILSRSFGLLEQGPDTVRRG</sequence>
<keyword evidence="1" id="KW-0812">Transmembrane</keyword>
<dbReference type="AlphaFoldDB" id="A0A4V1NVC7"/>
<name>A0A4V1NVC7_9BACT</name>
<feature type="transmembrane region" description="Helical" evidence="1">
    <location>
        <begin position="6"/>
        <end position="25"/>
    </location>
</feature>
<dbReference type="EMBL" id="SDMK01000002">
    <property type="protein sequence ID" value="RXS95310.1"/>
    <property type="molecule type" value="Genomic_DNA"/>
</dbReference>
<dbReference type="RefSeq" id="WP_129208508.1">
    <property type="nucleotide sequence ID" value="NZ_BMGU01000004.1"/>
</dbReference>
<keyword evidence="1" id="KW-0472">Membrane</keyword>
<keyword evidence="3" id="KW-1185">Reference proteome</keyword>
<reference evidence="2 3" key="1">
    <citation type="journal article" date="2016" name="Int. J. Syst. Evol. Microbiol.">
        <title>Acidipila dinghuensis sp. nov., an acidobacterium isolated from forest soil.</title>
        <authorList>
            <person name="Jiang Y.W."/>
            <person name="Wang J."/>
            <person name="Chen M.H."/>
            <person name="Lv Y.Y."/>
            <person name="Qiu L.H."/>
        </authorList>
    </citation>
    <scope>NUCLEOTIDE SEQUENCE [LARGE SCALE GENOMIC DNA]</scope>
    <source>
        <strain evidence="2 3">DHOF10</strain>
    </source>
</reference>
<accession>A0A4V1NVC7</accession>
<protein>
    <submittedName>
        <fullName evidence="2">Uncharacterized protein</fullName>
    </submittedName>
</protein>
<gene>
    <name evidence="2" type="ORF">ESZ00_12025</name>
</gene>
<feature type="transmembrane region" description="Helical" evidence="1">
    <location>
        <begin position="112"/>
        <end position="135"/>
    </location>
</feature>
<keyword evidence="1" id="KW-1133">Transmembrane helix</keyword>
<dbReference type="Proteomes" id="UP000290253">
    <property type="component" value="Unassembled WGS sequence"/>
</dbReference>
<dbReference type="OrthoDB" id="122522at2"/>
<proteinExistence type="predicted"/>
<evidence type="ECO:0000256" key="1">
    <source>
        <dbReference type="SAM" id="Phobius"/>
    </source>
</evidence>
<organism evidence="2 3">
    <name type="scientific">Silvibacterium dinghuense</name>
    <dbReference type="NCBI Taxonomy" id="1560006"/>
    <lineage>
        <taxon>Bacteria</taxon>
        <taxon>Pseudomonadati</taxon>
        <taxon>Acidobacteriota</taxon>
        <taxon>Terriglobia</taxon>
        <taxon>Terriglobales</taxon>
        <taxon>Acidobacteriaceae</taxon>
        <taxon>Silvibacterium</taxon>
    </lineage>
</organism>
<feature type="transmembrane region" description="Helical" evidence="1">
    <location>
        <begin position="80"/>
        <end position="100"/>
    </location>
</feature>